<evidence type="ECO:0000256" key="1">
    <source>
        <dbReference type="SAM" id="MobiDB-lite"/>
    </source>
</evidence>
<sequence>MAAVEAESVFLTQGDISKYNYAQVARQFQNAIADIAQTLPQMCTTLPKQSKGQCSSDASIGVGYSHSASARHASDEAEELNEETSRGSKRSAEALDRLLREDRGTSDDAKRPKCMDARMLSHEEKLERRREGNRRAAQRLRQRRMETVSKLQGEISRLEQERLVYLNHIYQLAASARSVVAENKDLRGRLEALQSGTSALAPEAALPRATGKSAAVAAALLSRGGGNAKAGGGSSSAATSRMDFDAVRRGLFVPADSPVWPFP</sequence>
<gene>
    <name evidence="3" type="ORF">WJX75_008095</name>
</gene>
<dbReference type="PROSITE" id="PS50217">
    <property type="entry name" value="BZIP"/>
    <property type="match status" value="1"/>
</dbReference>
<dbReference type="EMBL" id="JALJOT010000003">
    <property type="protein sequence ID" value="KAK9916863.1"/>
    <property type="molecule type" value="Genomic_DNA"/>
</dbReference>
<evidence type="ECO:0000313" key="4">
    <source>
        <dbReference type="Proteomes" id="UP001491310"/>
    </source>
</evidence>
<protein>
    <recommendedName>
        <fullName evidence="2">BZIP domain-containing protein</fullName>
    </recommendedName>
</protein>
<dbReference type="SUPFAM" id="SSF57959">
    <property type="entry name" value="Leucine zipper domain"/>
    <property type="match status" value="1"/>
</dbReference>
<keyword evidence="4" id="KW-1185">Reference proteome</keyword>
<comment type="caution">
    <text evidence="3">The sequence shown here is derived from an EMBL/GenBank/DDBJ whole genome shotgun (WGS) entry which is preliminary data.</text>
</comment>
<feature type="region of interest" description="Disordered" evidence="1">
    <location>
        <begin position="65"/>
        <end position="136"/>
    </location>
</feature>
<dbReference type="InterPro" id="IPR046347">
    <property type="entry name" value="bZIP_sf"/>
</dbReference>
<feature type="domain" description="BZIP" evidence="2">
    <location>
        <begin position="123"/>
        <end position="186"/>
    </location>
</feature>
<proteinExistence type="predicted"/>
<dbReference type="Proteomes" id="UP001491310">
    <property type="component" value="Unassembled WGS sequence"/>
</dbReference>
<evidence type="ECO:0000259" key="2">
    <source>
        <dbReference type="PROSITE" id="PS50217"/>
    </source>
</evidence>
<evidence type="ECO:0000313" key="3">
    <source>
        <dbReference type="EMBL" id="KAK9916863.1"/>
    </source>
</evidence>
<dbReference type="InterPro" id="IPR004827">
    <property type="entry name" value="bZIP"/>
</dbReference>
<name>A0ABR2YYI5_9CHLO</name>
<reference evidence="3 4" key="1">
    <citation type="journal article" date="2024" name="Nat. Commun.">
        <title>Phylogenomics reveals the evolutionary origins of lichenization in chlorophyte algae.</title>
        <authorList>
            <person name="Puginier C."/>
            <person name="Libourel C."/>
            <person name="Otte J."/>
            <person name="Skaloud P."/>
            <person name="Haon M."/>
            <person name="Grisel S."/>
            <person name="Petersen M."/>
            <person name="Berrin J.G."/>
            <person name="Delaux P.M."/>
            <person name="Dal Grande F."/>
            <person name="Keller J."/>
        </authorList>
    </citation>
    <scope>NUCLEOTIDE SEQUENCE [LARGE SCALE GENOMIC DNA]</scope>
    <source>
        <strain evidence="3 4">SAG 216-7</strain>
    </source>
</reference>
<accession>A0ABR2YYI5</accession>
<organism evidence="3 4">
    <name type="scientific">Coccomyxa subellipsoidea</name>
    <dbReference type="NCBI Taxonomy" id="248742"/>
    <lineage>
        <taxon>Eukaryota</taxon>
        <taxon>Viridiplantae</taxon>
        <taxon>Chlorophyta</taxon>
        <taxon>core chlorophytes</taxon>
        <taxon>Trebouxiophyceae</taxon>
        <taxon>Trebouxiophyceae incertae sedis</taxon>
        <taxon>Coccomyxaceae</taxon>
        <taxon>Coccomyxa</taxon>
    </lineage>
</organism>
<feature type="compositionally biased region" description="Basic and acidic residues" evidence="1">
    <location>
        <begin position="83"/>
        <end position="134"/>
    </location>
</feature>
<dbReference type="Gene3D" id="1.20.5.170">
    <property type="match status" value="1"/>
</dbReference>
<dbReference type="SMART" id="SM00338">
    <property type="entry name" value="BRLZ"/>
    <property type="match status" value="1"/>
</dbReference>